<dbReference type="RefSeq" id="WP_146959913.1">
    <property type="nucleotide sequence ID" value="NZ_CP042467.1"/>
</dbReference>
<gene>
    <name evidence="4" type="primary">dacB</name>
    <name evidence="4" type="ORF">FRD01_11930</name>
</gene>
<dbReference type="Pfam" id="PF02113">
    <property type="entry name" value="Peptidase_S13"/>
    <property type="match status" value="1"/>
</dbReference>
<protein>
    <submittedName>
        <fullName evidence="4">D-alanyl-D-alanine carboxypeptidase/D-alanyl-D-alanine-endopeptidase</fullName>
        <ecNumber evidence="4">3.4.16.4</ecNumber>
    </submittedName>
</protein>
<dbReference type="OrthoDB" id="5372081at2"/>
<organism evidence="4 5">
    <name type="scientific">Microvenator marinus</name>
    <dbReference type="NCBI Taxonomy" id="2600177"/>
    <lineage>
        <taxon>Bacteria</taxon>
        <taxon>Deltaproteobacteria</taxon>
        <taxon>Bradymonadales</taxon>
        <taxon>Microvenatoraceae</taxon>
        <taxon>Microvenator</taxon>
    </lineage>
</organism>
<dbReference type="GO" id="GO:0000270">
    <property type="term" value="P:peptidoglycan metabolic process"/>
    <property type="evidence" value="ECO:0007669"/>
    <property type="project" value="TreeGrafter"/>
</dbReference>
<dbReference type="AlphaFoldDB" id="A0A5B8XPV8"/>
<dbReference type="Gene3D" id="3.40.710.10">
    <property type="entry name" value="DD-peptidase/beta-lactamase superfamily"/>
    <property type="match status" value="2"/>
</dbReference>
<dbReference type="GO" id="GO:0006508">
    <property type="term" value="P:proteolysis"/>
    <property type="evidence" value="ECO:0007669"/>
    <property type="project" value="InterPro"/>
</dbReference>
<sequence length="467" mass="50559">MNKLLLVVFLFLAGPLAAQTSPAAINAELDKLLKNPELAQSTVGIMVQDLDSKEVLIERDADVLMNPASNTKLVTAAAALSILGPEHTIFSRVSYDGPRQGGAIKGDLWLKSDGDPFLHWDNLVSWAIDLREQGITKIEGKIMVDDLSFAPGFIPPAFDQKNEDAAYRAPIGAVSVSYNSVSVYITPSEAGKPANVRMVPPNDYVEIINDVRTQKGKRVSVSGVATEKDGRTLIRIRGVIGESATGPGVVRKRIDNPSLFAASAFMHALKSTGIEVSGEYGVGARPEGTTTLVLYESAPLWQHLASMNKWSNNFMAEMIFRQISGSDKASTEDARAKIDAFLTEVGLTPGWTAFNGSGLYDGNLFSARQINQILVHMDTHAFGPEFKMSLPIAGRDGTLKSRLEGSNTNTRVRGKTGTLNEVTALAGYITTKSGRRLAYTVIFNKTPVRAWTLRDEQDAIVSLFVGL</sequence>
<dbReference type="PANTHER" id="PTHR30023:SF0">
    <property type="entry name" value="PENICILLIN-SENSITIVE CARBOXYPEPTIDASE A"/>
    <property type="match status" value="1"/>
</dbReference>
<dbReference type="EMBL" id="CP042467">
    <property type="protein sequence ID" value="QED27932.1"/>
    <property type="molecule type" value="Genomic_DNA"/>
</dbReference>
<keyword evidence="2 4" id="KW-0378">Hydrolase</keyword>
<dbReference type="PRINTS" id="PR00922">
    <property type="entry name" value="DADACBPTASE3"/>
</dbReference>
<dbReference type="EC" id="3.4.16.4" evidence="4"/>
<keyword evidence="5" id="KW-1185">Reference proteome</keyword>
<dbReference type="InterPro" id="IPR000667">
    <property type="entry name" value="Peptidase_S13"/>
</dbReference>
<accession>A0A5B8XPV8</accession>
<evidence type="ECO:0000256" key="1">
    <source>
        <dbReference type="ARBA" id="ARBA00006096"/>
    </source>
</evidence>
<name>A0A5B8XPV8_9DELT</name>
<dbReference type="KEGG" id="bbae:FRD01_11930"/>
<dbReference type="Gene3D" id="3.50.80.20">
    <property type="entry name" value="D-Ala-D-Ala carboxypeptidase C, peptidase S13"/>
    <property type="match status" value="1"/>
</dbReference>
<dbReference type="SUPFAM" id="SSF56601">
    <property type="entry name" value="beta-lactamase/transpeptidase-like"/>
    <property type="match status" value="1"/>
</dbReference>
<dbReference type="PANTHER" id="PTHR30023">
    <property type="entry name" value="D-ALANYL-D-ALANINE CARBOXYPEPTIDASE"/>
    <property type="match status" value="1"/>
</dbReference>
<keyword evidence="3" id="KW-0732">Signal</keyword>
<evidence type="ECO:0000256" key="3">
    <source>
        <dbReference type="SAM" id="SignalP"/>
    </source>
</evidence>
<proteinExistence type="inferred from homology"/>
<comment type="similarity">
    <text evidence="1">Belongs to the peptidase S13 family.</text>
</comment>
<feature type="signal peptide" evidence="3">
    <location>
        <begin position="1"/>
        <end position="18"/>
    </location>
</feature>
<reference evidence="4 5" key="1">
    <citation type="submission" date="2019-08" db="EMBL/GenBank/DDBJ databases">
        <authorList>
            <person name="Liang Q."/>
        </authorList>
    </citation>
    <scope>NUCLEOTIDE SEQUENCE [LARGE SCALE GENOMIC DNA]</scope>
    <source>
        <strain evidence="4 5">V1718</strain>
    </source>
</reference>
<dbReference type="NCBIfam" id="TIGR00666">
    <property type="entry name" value="PBP4"/>
    <property type="match status" value="1"/>
</dbReference>
<dbReference type="InterPro" id="IPR012338">
    <property type="entry name" value="Beta-lactam/transpept-like"/>
</dbReference>
<keyword evidence="4" id="KW-0121">Carboxypeptidase</keyword>
<evidence type="ECO:0000256" key="2">
    <source>
        <dbReference type="ARBA" id="ARBA00022801"/>
    </source>
</evidence>
<dbReference type="GO" id="GO:0009002">
    <property type="term" value="F:serine-type D-Ala-D-Ala carboxypeptidase activity"/>
    <property type="evidence" value="ECO:0007669"/>
    <property type="project" value="UniProtKB-EC"/>
</dbReference>
<dbReference type="Proteomes" id="UP000321595">
    <property type="component" value="Chromosome"/>
</dbReference>
<evidence type="ECO:0000313" key="5">
    <source>
        <dbReference type="Proteomes" id="UP000321595"/>
    </source>
</evidence>
<feature type="chain" id="PRO_5023066649" evidence="3">
    <location>
        <begin position="19"/>
        <end position="467"/>
    </location>
</feature>
<evidence type="ECO:0000313" key="4">
    <source>
        <dbReference type="EMBL" id="QED27932.1"/>
    </source>
</evidence>
<keyword evidence="4" id="KW-0645">Protease</keyword>